<feature type="transmembrane region" description="Helical" evidence="7">
    <location>
        <begin position="167"/>
        <end position="190"/>
    </location>
</feature>
<proteinExistence type="predicted"/>
<dbReference type="OrthoDB" id="9793283at2"/>
<evidence type="ECO:0000256" key="7">
    <source>
        <dbReference type="SAM" id="Phobius"/>
    </source>
</evidence>
<evidence type="ECO:0000313" key="10">
    <source>
        <dbReference type="Proteomes" id="UP000297975"/>
    </source>
</evidence>
<dbReference type="PANTHER" id="PTHR23517">
    <property type="entry name" value="RESISTANCE PROTEIN MDTM, PUTATIVE-RELATED-RELATED"/>
    <property type="match status" value="1"/>
</dbReference>
<dbReference type="Gene3D" id="1.20.1250.20">
    <property type="entry name" value="MFS general substrate transporter like domains"/>
    <property type="match status" value="2"/>
</dbReference>
<evidence type="ECO:0000259" key="8">
    <source>
        <dbReference type="PROSITE" id="PS50850"/>
    </source>
</evidence>
<evidence type="ECO:0000256" key="6">
    <source>
        <dbReference type="ARBA" id="ARBA00023136"/>
    </source>
</evidence>
<dbReference type="InterPro" id="IPR020846">
    <property type="entry name" value="MFS_dom"/>
</dbReference>
<organism evidence="9 10">
    <name type="scientific">Filobacillus milosensis</name>
    <dbReference type="NCBI Taxonomy" id="94137"/>
    <lineage>
        <taxon>Bacteria</taxon>
        <taxon>Bacillati</taxon>
        <taxon>Bacillota</taxon>
        <taxon>Bacilli</taxon>
        <taxon>Bacillales</taxon>
        <taxon>Bacillaceae</taxon>
        <taxon>Filobacillus</taxon>
    </lineage>
</organism>
<dbReference type="EMBL" id="SOPW01000014">
    <property type="protein sequence ID" value="TFB15027.1"/>
    <property type="molecule type" value="Genomic_DNA"/>
</dbReference>
<feature type="transmembrane region" description="Helical" evidence="7">
    <location>
        <begin position="98"/>
        <end position="121"/>
    </location>
</feature>
<feature type="transmembrane region" description="Helical" evidence="7">
    <location>
        <begin position="385"/>
        <end position="406"/>
    </location>
</feature>
<comment type="caution">
    <text evidence="9">The sequence shown here is derived from an EMBL/GenBank/DDBJ whole genome shotgun (WGS) entry which is preliminary data.</text>
</comment>
<keyword evidence="10" id="KW-1185">Reference proteome</keyword>
<comment type="subcellular location">
    <subcellularLocation>
        <location evidence="1">Cell membrane</location>
        <topology evidence="1">Multi-pass membrane protein</topology>
    </subcellularLocation>
</comment>
<dbReference type="InterPro" id="IPR050171">
    <property type="entry name" value="MFS_Transporters"/>
</dbReference>
<dbReference type="Proteomes" id="UP000297975">
    <property type="component" value="Unassembled WGS sequence"/>
</dbReference>
<dbReference type="AlphaFoldDB" id="A0A4Y8IHS6"/>
<gene>
    <name evidence="9" type="ORF">E3U55_12285</name>
</gene>
<evidence type="ECO:0000256" key="4">
    <source>
        <dbReference type="ARBA" id="ARBA00022692"/>
    </source>
</evidence>
<name>A0A4Y8IHS6_9BACI</name>
<feature type="transmembrane region" description="Helical" evidence="7">
    <location>
        <begin position="41"/>
        <end position="62"/>
    </location>
</feature>
<dbReference type="SUPFAM" id="SSF103473">
    <property type="entry name" value="MFS general substrate transporter"/>
    <property type="match status" value="1"/>
</dbReference>
<keyword evidence="6 7" id="KW-0472">Membrane</keyword>
<feature type="domain" description="Major facilitator superfamily (MFS) profile" evidence="8">
    <location>
        <begin position="1"/>
        <end position="407"/>
    </location>
</feature>
<accession>A0A4Y8IHS6</accession>
<dbReference type="GO" id="GO:0005886">
    <property type="term" value="C:plasma membrane"/>
    <property type="evidence" value="ECO:0007669"/>
    <property type="project" value="UniProtKB-SubCell"/>
</dbReference>
<evidence type="ECO:0000313" key="9">
    <source>
        <dbReference type="EMBL" id="TFB15027.1"/>
    </source>
</evidence>
<dbReference type="PROSITE" id="PS50850">
    <property type="entry name" value="MFS"/>
    <property type="match status" value="1"/>
</dbReference>
<dbReference type="RefSeq" id="WP_134340770.1">
    <property type="nucleotide sequence ID" value="NZ_SOPW01000014.1"/>
</dbReference>
<evidence type="ECO:0000256" key="2">
    <source>
        <dbReference type="ARBA" id="ARBA00022448"/>
    </source>
</evidence>
<feature type="transmembrane region" description="Helical" evidence="7">
    <location>
        <begin position="268"/>
        <end position="287"/>
    </location>
</feature>
<feature type="transmembrane region" description="Helical" evidence="7">
    <location>
        <begin position="211"/>
        <end position="231"/>
    </location>
</feature>
<reference evidence="9 10" key="1">
    <citation type="submission" date="2019-03" db="EMBL/GenBank/DDBJ databases">
        <authorList>
            <person name="He R.-H."/>
        </authorList>
    </citation>
    <scope>NUCLEOTIDE SEQUENCE [LARGE SCALE GENOMIC DNA]</scope>
    <source>
        <strain evidence="10">SH 714</strain>
    </source>
</reference>
<feature type="transmembrane region" description="Helical" evidence="7">
    <location>
        <begin position="142"/>
        <end position="161"/>
    </location>
</feature>
<dbReference type="InterPro" id="IPR011701">
    <property type="entry name" value="MFS"/>
</dbReference>
<keyword evidence="3" id="KW-1003">Cell membrane</keyword>
<dbReference type="PANTHER" id="PTHR23517:SF3">
    <property type="entry name" value="INTEGRAL MEMBRANE TRANSPORT PROTEIN"/>
    <property type="match status" value="1"/>
</dbReference>
<evidence type="ECO:0000256" key="1">
    <source>
        <dbReference type="ARBA" id="ARBA00004651"/>
    </source>
</evidence>
<evidence type="ECO:0000256" key="3">
    <source>
        <dbReference type="ARBA" id="ARBA00022475"/>
    </source>
</evidence>
<feature type="transmembrane region" description="Helical" evidence="7">
    <location>
        <begin position="74"/>
        <end position="92"/>
    </location>
</feature>
<feature type="transmembrane region" description="Helical" evidence="7">
    <location>
        <begin position="357"/>
        <end position="379"/>
    </location>
</feature>
<feature type="transmembrane region" description="Helical" evidence="7">
    <location>
        <begin position="299"/>
        <end position="316"/>
    </location>
</feature>
<dbReference type="Pfam" id="PF07690">
    <property type="entry name" value="MFS_1"/>
    <property type="match status" value="2"/>
</dbReference>
<protein>
    <submittedName>
        <fullName evidence="9">MFS transporter</fullName>
    </submittedName>
</protein>
<feature type="transmembrane region" description="Helical" evidence="7">
    <location>
        <begin position="12"/>
        <end position="35"/>
    </location>
</feature>
<keyword evidence="2" id="KW-0813">Transport</keyword>
<keyword evidence="5 7" id="KW-1133">Transmembrane helix</keyword>
<evidence type="ECO:0000256" key="5">
    <source>
        <dbReference type="ARBA" id="ARBA00022989"/>
    </source>
</evidence>
<feature type="transmembrane region" description="Helical" evidence="7">
    <location>
        <begin position="322"/>
        <end position="345"/>
    </location>
</feature>
<keyword evidence="4 7" id="KW-0812">Transmembrane</keyword>
<sequence length="426" mass="48172">MKFNSFDRTIQIRLWLMFISTTSTMSVLPYLIIYFSKQVGSLMTGILFLIVMISNVLGSVLGGYVSDKTGRKKVILLSELIIFVGYIGVALTNSTWGVYPYVTFLFFILIQFSHGLGNPVYQALIIDMSDPAERKFIYTYSYWLRNIGVAIGSMVGALLFFDYLFYLFLGVAVTTLFTFFITCLFIRETYVPVQKSNSQKGRRSFQMIRSYTNIMSHRIFMIFSMASLLIISVEEQLTNYIGVRLANEIPEPIQVVSFLSFKVDGVNLLGILKSENTILVVCFTMILTRFISKRNDRNVLLIGLFLFFAGFTIISYSQSPSVLVLAMFFASMGEIMYIPVSQAMLSNMVPNDARSTYMAFYSIAAIIGVSTAGVFMIISSWLPPLVLTTLIGIMGVVSITLFYNLIKTQSDQKNVHKHEELIEMIE</sequence>
<dbReference type="GO" id="GO:0022857">
    <property type="term" value="F:transmembrane transporter activity"/>
    <property type="evidence" value="ECO:0007669"/>
    <property type="project" value="InterPro"/>
</dbReference>
<dbReference type="InterPro" id="IPR036259">
    <property type="entry name" value="MFS_trans_sf"/>
</dbReference>